<dbReference type="InterPro" id="IPR035472">
    <property type="entry name" value="RpiR-like_SIS"/>
</dbReference>
<evidence type="ECO:0000259" key="1">
    <source>
        <dbReference type="PROSITE" id="PS51464"/>
    </source>
</evidence>
<dbReference type="CDD" id="cd05013">
    <property type="entry name" value="SIS_RpiR"/>
    <property type="match status" value="1"/>
</dbReference>
<dbReference type="InterPro" id="IPR001347">
    <property type="entry name" value="SIS_dom"/>
</dbReference>
<proteinExistence type="predicted"/>
<dbReference type="STRING" id="1423796.FC24_GL001732"/>
<feature type="domain" description="SIS" evidence="1">
    <location>
        <begin position="26"/>
        <end position="209"/>
    </location>
</feature>
<keyword evidence="3" id="KW-1185">Reference proteome</keyword>
<dbReference type="GO" id="GO:0016853">
    <property type="term" value="F:isomerase activity"/>
    <property type="evidence" value="ECO:0007669"/>
    <property type="project" value="UniProtKB-KW"/>
</dbReference>
<dbReference type="GO" id="GO:0097367">
    <property type="term" value="F:carbohydrate derivative binding"/>
    <property type="evidence" value="ECO:0007669"/>
    <property type="project" value="InterPro"/>
</dbReference>
<comment type="caution">
    <text evidence="2">The sequence shown here is derived from an EMBL/GenBank/DDBJ whole genome shotgun (WGS) entry which is preliminary data.</text>
</comment>
<dbReference type="PATRIC" id="fig|1423796.3.peg.1760"/>
<dbReference type="GO" id="GO:1901135">
    <property type="term" value="P:carbohydrate derivative metabolic process"/>
    <property type="evidence" value="ECO:0007669"/>
    <property type="project" value="InterPro"/>
</dbReference>
<dbReference type="Proteomes" id="UP000051638">
    <property type="component" value="Unassembled WGS sequence"/>
</dbReference>
<evidence type="ECO:0000313" key="3">
    <source>
        <dbReference type="Proteomes" id="UP000051638"/>
    </source>
</evidence>
<dbReference type="AlphaFoldDB" id="A0A0R2DIQ4"/>
<gene>
    <name evidence="2" type="ORF">FC24_GL001732</name>
</gene>
<protein>
    <submittedName>
        <fullName evidence="2">Sugar isomerase (Sis)</fullName>
    </submittedName>
</protein>
<dbReference type="Pfam" id="PF13580">
    <property type="entry name" value="SIS_2"/>
    <property type="match status" value="1"/>
</dbReference>
<dbReference type="RefSeq" id="WP_057872966.1">
    <property type="nucleotide sequence ID" value="NZ_AYYI01000005.1"/>
</dbReference>
<reference evidence="2 3" key="1">
    <citation type="journal article" date="2015" name="Genome Announc.">
        <title>Expanding the biotechnology potential of lactobacilli through comparative genomics of 213 strains and associated genera.</title>
        <authorList>
            <person name="Sun Z."/>
            <person name="Harris H.M."/>
            <person name="McCann A."/>
            <person name="Guo C."/>
            <person name="Argimon S."/>
            <person name="Zhang W."/>
            <person name="Yang X."/>
            <person name="Jeffery I.B."/>
            <person name="Cooney J.C."/>
            <person name="Kagawa T.F."/>
            <person name="Liu W."/>
            <person name="Song Y."/>
            <person name="Salvetti E."/>
            <person name="Wrobel A."/>
            <person name="Rasinkangas P."/>
            <person name="Parkhill J."/>
            <person name="Rea M.C."/>
            <person name="O'Sullivan O."/>
            <person name="Ritari J."/>
            <person name="Douillard F.P."/>
            <person name="Paul Ross R."/>
            <person name="Yang R."/>
            <person name="Briner A.E."/>
            <person name="Felis G.E."/>
            <person name="de Vos W.M."/>
            <person name="Barrangou R."/>
            <person name="Klaenhammer T.R."/>
            <person name="Caufield P.W."/>
            <person name="Cui Y."/>
            <person name="Zhang H."/>
            <person name="O'Toole P.W."/>
        </authorList>
    </citation>
    <scope>NUCLEOTIDE SEQUENCE [LARGE SCALE GENOMIC DNA]</scope>
    <source>
        <strain evidence="2 3">DSM 20253</strain>
    </source>
</reference>
<dbReference type="EMBL" id="AYYI01000005">
    <property type="protein sequence ID" value="KRM99900.1"/>
    <property type="molecule type" value="Genomic_DNA"/>
</dbReference>
<evidence type="ECO:0000313" key="2">
    <source>
        <dbReference type="EMBL" id="KRM99900.1"/>
    </source>
</evidence>
<accession>A0A0R2DIQ4</accession>
<dbReference type="SUPFAM" id="SSF53697">
    <property type="entry name" value="SIS domain"/>
    <property type="match status" value="1"/>
</dbReference>
<name>A0A0R2DIQ4_9LACO</name>
<organism evidence="2 3">
    <name type="scientific">Loigolactobacillus rennini DSM 20253</name>
    <dbReference type="NCBI Taxonomy" id="1423796"/>
    <lineage>
        <taxon>Bacteria</taxon>
        <taxon>Bacillati</taxon>
        <taxon>Bacillota</taxon>
        <taxon>Bacilli</taxon>
        <taxon>Lactobacillales</taxon>
        <taxon>Lactobacillaceae</taxon>
        <taxon>Loigolactobacillus</taxon>
    </lineage>
</organism>
<dbReference type="PANTHER" id="PTHR30390">
    <property type="entry name" value="SEDOHEPTULOSE 7-PHOSPHATE ISOMERASE / DNAA INITIATOR-ASSOCIATING FACTOR FOR REPLICATION INITIATION"/>
    <property type="match status" value="1"/>
</dbReference>
<dbReference type="InterPro" id="IPR050099">
    <property type="entry name" value="SIS_GmhA/DiaA_subfam"/>
</dbReference>
<dbReference type="OrthoDB" id="9805185at2"/>
<keyword evidence="2" id="KW-0413">Isomerase</keyword>
<sequence>MYVYLNKVQHLLNVVQEKEQSNIAAAVKLLVAANQKKQSIYIFGASHAGILAEEMYYRAGGMMTINAIFGREVMLDRKPITFTSQMERLEGYGTALASTVAFKPGDVLILHSVSGRNPVIIDLALAAKKKGVKIIGLTNITYSRSVTSRHSSGKHLFEVADIVIDNHGDIGDAACQLKGTPQKVGPTSTVIGAAILNTIIVEASQQLVEAGAEDAPVFYSANLDGGDEKNKQLVNEYRSMIHYDF</sequence>
<dbReference type="PANTHER" id="PTHR30390:SF7">
    <property type="entry name" value="PHOSPHOHEPTOSE ISOMERASE"/>
    <property type="match status" value="1"/>
</dbReference>
<dbReference type="PROSITE" id="PS51464">
    <property type="entry name" value="SIS"/>
    <property type="match status" value="1"/>
</dbReference>
<dbReference type="NCBIfam" id="NF002805">
    <property type="entry name" value="PRK02947.1"/>
    <property type="match status" value="1"/>
</dbReference>
<dbReference type="Gene3D" id="3.40.50.10490">
    <property type="entry name" value="Glucose-6-phosphate isomerase like protein, domain 1"/>
    <property type="match status" value="1"/>
</dbReference>
<dbReference type="InterPro" id="IPR046348">
    <property type="entry name" value="SIS_dom_sf"/>
</dbReference>